<gene>
    <name evidence="2" type="ORF">OPV22_028540</name>
</gene>
<keyword evidence="3" id="KW-1185">Reference proteome</keyword>
<feature type="region of interest" description="Disordered" evidence="1">
    <location>
        <begin position="106"/>
        <end position="135"/>
    </location>
</feature>
<name>A0AAV8Q6P3_ENSVE</name>
<evidence type="ECO:0000313" key="3">
    <source>
        <dbReference type="Proteomes" id="UP001222027"/>
    </source>
</evidence>
<feature type="compositionally biased region" description="Basic and acidic residues" evidence="1">
    <location>
        <begin position="118"/>
        <end position="127"/>
    </location>
</feature>
<comment type="caution">
    <text evidence="2">The sequence shown here is derived from an EMBL/GenBank/DDBJ whole genome shotgun (WGS) entry which is preliminary data.</text>
</comment>
<reference evidence="2 3" key="1">
    <citation type="submission" date="2022-12" db="EMBL/GenBank/DDBJ databases">
        <title>Chromosome-scale assembly of the Ensete ventricosum genome.</title>
        <authorList>
            <person name="Dussert Y."/>
            <person name="Stocks J."/>
            <person name="Wendawek A."/>
            <person name="Woldeyes F."/>
            <person name="Nichols R.A."/>
            <person name="Borrell J.S."/>
        </authorList>
    </citation>
    <scope>NUCLEOTIDE SEQUENCE [LARGE SCALE GENOMIC DNA]</scope>
    <source>
        <strain evidence="3">cv. Maze</strain>
        <tissue evidence="2">Seeds</tissue>
    </source>
</reference>
<proteinExistence type="predicted"/>
<organism evidence="2 3">
    <name type="scientific">Ensete ventricosum</name>
    <name type="common">Abyssinian banana</name>
    <name type="synonym">Musa ensete</name>
    <dbReference type="NCBI Taxonomy" id="4639"/>
    <lineage>
        <taxon>Eukaryota</taxon>
        <taxon>Viridiplantae</taxon>
        <taxon>Streptophyta</taxon>
        <taxon>Embryophyta</taxon>
        <taxon>Tracheophyta</taxon>
        <taxon>Spermatophyta</taxon>
        <taxon>Magnoliopsida</taxon>
        <taxon>Liliopsida</taxon>
        <taxon>Zingiberales</taxon>
        <taxon>Musaceae</taxon>
        <taxon>Ensete</taxon>
    </lineage>
</organism>
<evidence type="ECO:0000256" key="1">
    <source>
        <dbReference type="SAM" id="MobiDB-lite"/>
    </source>
</evidence>
<evidence type="ECO:0000313" key="2">
    <source>
        <dbReference type="EMBL" id="KAJ8465988.1"/>
    </source>
</evidence>
<dbReference type="Proteomes" id="UP001222027">
    <property type="component" value="Unassembled WGS sequence"/>
</dbReference>
<dbReference type="EMBL" id="JAQQAF010000008">
    <property type="protein sequence ID" value="KAJ8465988.1"/>
    <property type="molecule type" value="Genomic_DNA"/>
</dbReference>
<dbReference type="AlphaFoldDB" id="A0AAV8Q6P3"/>
<evidence type="ECO:0008006" key="4">
    <source>
        <dbReference type="Google" id="ProtNLM"/>
    </source>
</evidence>
<accession>A0AAV8Q6P3</accession>
<protein>
    <recommendedName>
        <fullName evidence="4">Secreted protein</fullName>
    </recommendedName>
</protein>
<sequence length="217" mass="24815">MFLTGRWVKMIYICTSAFFWSSKANTASRRRWRGLPLCKSNPHDAIRANPSRDGRPRFTSNIRDVVVGRPRCIPLQINLGIPSIHAYLLLVVPISSMRRASPVPLSSSRSSCASPRKKFVDGSRKSLENTTDLTDDGSSQWLSRVGGSIHSLDDQVCACVQRSLQALVILRRRTALFRTFKFDEKLWKKRGGSIQHERFWRPRWIRSNLLPSQGFDE</sequence>